<gene>
    <name evidence="3" type="ORF">Cvel_9209</name>
</gene>
<dbReference type="AlphaFoldDB" id="A0A0G4HX47"/>
<accession>A0A0G4HX47</accession>
<dbReference type="EMBL" id="CDMZ01004231">
    <property type="protein sequence ID" value="CEM49095.1"/>
    <property type="molecule type" value="Genomic_DNA"/>
</dbReference>
<dbReference type="GO" id="GO:0005730">
    <property type="term" value="C:nucleolus"/>
    <property type="evidence" value="ECO:0007669"/>
    <property type="project" value="TreeGrafter"/>
</dbReference>
<dbReference type="PANTHER" id="PTHR14428">
    <property type="entry name" value="NUCLEOLAR COMPLEX PROTEIN 3"/>
    <property type="match status" value="1"/>
</dbReference>
<feature type="region of interest" description="Disordered" evidence="1">
    <location>
        <begin position="782"/>
        <end position="801"/>
    </location>
</feature>
<feature type="region of interest" description="Disordered" evidence="1">
    <location>
        <begin position="515"/>
        <end position="536"/>
    </location>
</feature>
<dbReference type="VEuPathDB" id="CryptoDB:Cvel_9209"/>
<dbReference type="GO" id="GO:0006270">
    <property type="term" value="P:DNA replication initiation"/>
    <property type="evidence" value="ECO:0007669"/>
    <property type="project" value="TreeGrafter"/>
</dbReference>
<feature type="domain" description="Nucleolar complex-associated protein 3 N-terminal" evidence="2">
    <location>
        <begin position="109"/>
        <end position="219"/>
    </location>
</feature>
<evidence type="ECO:0000256" key="1">
    <source>
        <dbReference type="SAM" id="MobiDB-lite"/>
    </source>
</evidence>
<dbReference type="Pfam" id="PF07540">
    <property type="entry name" value="NOC3p"/>
    <property type="match status" value="1"/>
</dbReference>
<feature type="compositionally biased region" description="Basic and acidic residues" evidence="1">
    <location>
        <begin position="1031"/>
        <end position="1040"/>
    </location>
</feature>
<feature type="compositionally biased region" description="Basic and acidic residues" evidence="1">
    <location>
        <begin position="319"/>
        <end position="342"/>
    </location>
</feature>
<dbReference type="GO" id="GO:0003682">
    <property type="term" value="F:chromatin binding"/>
    <property type="evidence" value="ECO:0007669"/>
    <property type="project" value="TreeGrafter"/>
</dbReference>
<protein>
    <recommendedName>
        <fullName evidence="2">Nucleolar complex-associated protein 3 N-terminal domain-containing protein</fullName>
    </recommendedName>
</protein>
<sequence>MKRGRGEDGEGNPRGGKSSRKGPKKGKGMDSGQKKYLRKIHQRSRGGDEEESDGDLPSSSSSGGEGGKDVKSRQKEQKKKKREKENSVSSSPFDSILSKLGTLESKRLFIAKTAESIMADPERELKKLEVFFALYERDRNAVLNTESVAKKQILIRSVGICLLSIVAVLRDIVPGYRVNTSAVEAAEGQAGGGKGGRGMSKDVLKMHKHEGEVLSFYKRLVDLLRRDAGSLQGGGREILRLVSSAASVLFKASPLFNEADKLVDLLVDLSGIPVVSVASPAVDALATGLQEDGTLEVAVTLSKAIGRLAKEQTTAAGAKGKEGGKGKRQKGKEQEKGEGVEREKKRLTAALLDTMGALNFRAKEVAALREEKALAGLGEVHAAVRSDLLLGSLHVDVQKLRKTEAAVLKEMLVAYVRVLRAPQVFDRDTLAAALRGLSKEASRVNVELLQEILGEIRRLLSPEAAQPPLVVLMGVSATLGLLSGVGRGIQMDAGWVLDAFGRALRSGLSFLSSSSLHRGGTEGGQAGGKGGGKGKDGRVAQEALVSFLRLGDGCDESVNVRDGIHVPDFFFSPSKRETVQSPEGGHSLSLWSPDEAFHLFAADLKNRPLVEMEGEKEADAAELEGEEGGGSSGFSFSFFREEFASHVLKCIDQLFLCPQITGSGHSGEGMTALHNVGLLAPLSELCKALAGAAVLADAAVAAGFFRQLLVLVLKFERLRGLLDEDGALVSSVTTSGVSGLSVYWELQLLSCHVAPIPRRSFLDLSTLSPDEWGGSAFSFSASAAGSSGGNSKGTGGQRGERMRQMRNLEKRIAASESVDAGGVAGGGTGGGLRTFRFLNPAVRNASDLLGADVGALLFGLGNLESEFGQGPGDSGDRVLENLGISTSMIGNAEMRGGEQTRKVSALMLRAGEAEEGAMSSLFTVGSSPLLYGLDYLDSFWQGGEQGRDSEGESAGLFEAVRMKLLKKEEGPPVKEEGPSPTGAGGRTWSSDATAGGSNRGTGEGKPTKKKKKKRGKGAGEGGIAVSTSTDRFVDQRAEGP</sequence>
<feature type="region of interest" description="Disordered" evidence="1">
    <location>
        <begin position="967"/>
        <end position="1040"/>
    </location>
</feature>
<dbReference type="InterPro" id="IPR011501">
    <property type="entry name" value="Noc3_N"/>
</dbReference>
<feature type="compositionally biased region" description="Polar residues" evidence="1">
    <location>
        <begin position="987"/>
        <end position="996"/>
    </location>
</feature>
<proteinExistence type="predicted"/>
<feature type="compositionally biased region" description="Basic and acidic residues" evidence="1">
    <location>
        <begin position="66"/>
        <end position="75"/>
    </location>
</feature>
<organism evidence="3">
    <name type="scientific">Chromera velia CCMP2878</name>
    <dbReference type="NCBI Taxonomy" id="1169474"/>
    <lineage>
        <taxon>Eukaryota</taxon>
        <taxon>Sar</taxon>
        <taxon>Alveolata</taxon>
        <taxon>Colpodellida</taxon>
        <taxon>Chromeraceae</taxon>
        <taxon>Chromera</taxon>
    </lineage>
</organism>
<feature type="region of interest" description="Disordered" evidence="1">
    <location>
        <begin position="1"/>
        <end position="94"/>
    </location>
</feature>
<feature type="compositionally biased region" description="Gly residues" evidence="1">
    <location>
        <begin position="521"/>
        <end position="531"/>
    </location>
</feature>
<feature type="compositionally biased region" description="Basic residues" evidence="1">
    <location>
        <begin position="1007"/>
        <end position="1016"/>
    </location>
</feature>
<feature type="compositionally biased region" description="Basic residues" evidence="1">
    <location>
        <begin position="17"/>
        <end position="26"/>
    </location>
</feature>
<feature type="region of interest" description="Disordered" evidence="1">
    <location>
        <begin position="313"/>
        <end position="342"/>
    </location>
</feature>
<feature type="compositionally biased region" description="Gly residues" evidence="1">
    <location>
        <begin position="786"/>
        <end position="797"/>
    </location>
</feature>
<evidence type="ECO:0000259" key="2">
    <source>
        <dbReference type="Pfam" id="PF07540"/>
    </source>
</evidence>
<feature type="compositionally biased region" description="Basic residues" evidence="1">
    <location>
        <begin position="35"/>
        <end position="44"/>
    </location>
</feature>
<reference evidence="3" key="1">
    <citation type="submission" date="2014-11" db="EMBL/GenBank/DDBJ databases">
        <authorList>
            <person name="Otto D Thomas"/>
            <person name="Naeem Raeece"/>
        </authorList>
    </citation>
    <scope>NUCLEOTIDE SEQUENCE</scope>
</reference>
<feature type="compositionally biased region" description="Basic and acidic residues" evidence="1">
    <location>
        <begin position="967"/>
        <end position="977"/>
    </location>
</feature>
<name>A0A0G4HX47_9ALVE</name>
<dbReference type="InterPro" id="IPR016903">
    <property type="entry name" value="Nucleolar_cplx-assoc_3"/>
</dbReference>
<evidence type="ECO:0000313" key="3">
    <source>
        <dbReference type="EMBL" id="CEM49095.1"/>
    </source>
</evidence>
<dbReference type="PANTHER" id="PTHR14428:SF5">
    <property type="entry name" value="NUCLEOLAR COMPLEX PROTEIN 3 HOMOLOG"/>
    <property type="match status" value="1"/>
</dbReference>